<keyword evidence="4" id="KW-1185">Reference proteome</keyword>
<dbReference type="GO" id="GO:0072527">
    <property type="term" value="P:pyrimidine-containing compound metabolic process"/>
    <property type="evidence" value="ECO:0007669"/>
    <property type="project" value="UniProtKB-ARBA"/>
</dbReference>
<dbReference type="PROSITE" id="PS51747">
    <property type="entry name" value="CYT_DCMP_DEAMINASES_2"/>
    <property type="match status" value="1"/>
</dbReference>
<dbReference type="GO" id="GO:0008270">
    <property type="term" value="F:zinc ion binding"/>
    <property type="evidence" value="ECO:0007669"/>
    <property type="project" value="TreeGrafter"/>
</dbReference>
<evidence type="ECO:0000313" key="4">
    <source>
        <dbReference type="Proteomes" id="UP000484885"/>
    </source>
</evidence>
<comment type="caution">
    <text evidence="3">The sequence shown here is derived from an EMBL/GenBank/DDBJ whole genome shotgun (WGS) entry which is preliminary data.</text>
</comment>
<dbReference type="InterPro" id="IPR002125">
    <property type="entry name" value="CMP_dCMP_dom"/>
</dbReference>
<dbReference type="GO" id="GO:0004126">
    <property type="term" value="F:cytidine deaminase activity"/>
    <property type="evidence" value="ECO:0007669"/>
    <property type="project" value="UniProtKB-EC"/>
</dbReference>
<evidence type="ECO:0000259" key="2">
    <source>
        <dbReference type="PROSITE" id="PS51747"/>
    </source>
</evidence>
<dbReference type="InterPro" id="IPR050202">
    <property type="entry name" value="Cyt/Deoxycyt_deaminase"/>
</dbReference>
<reference evidence="3 4" key="1">
    <citation type="submission" date="2020-02" db="EMBL/GenBank/DDBJ databases">
        <authorList>
            <person name="Zhang X.-Y."/>
        </authorList>
    </citation>
    <scope>NUCLEOTIDE SEQUENCE [LARGE SCALE GENOMIC DNA]</scope>
    <source>
        <strain evidence="3 4">C33</strain>
    </source>
</reference>
<accession>A0A845V603</accession>
<dbReference type="AlphaFoldDB" id="A0A845V603"/>
<dbReference type="InterPro" id="IPR016193">
    <property type="entry name" value="Cytidine_deaminase-like"/>
</dbReference>
<evidence type="ECO:0000256" key="1">
    <source>
        <dbReference type="ARBA" id="ARBA00006576"/>
    </source>
</evidence>
<organism evidence="3 4">
    <name type="scientific">Wenzhouxiangella limi</name>
    <dbReference type="NCBI Taxonomy" id="2707351"/>
    <lineage>
        <taxon>Bacteria</taxon>
        <taxon>Pseudomonadati</taxon>
        <taxon>Pseudomonadota</taxon>
        <taxon>Gammaproteobacteria</taxon>
        <taxon>Chromatiales</taxon>
        <taxon>Wenzhouxiangellaceae</taxon>
        <taxon>Wenzhouxiangella</taxon>
    </lineage>
</organism>
<dbReference type="PANTHER" id="PTHR11644">
    <property type="entry name" value="CYTIDINE DEAMINASE"/>
    <property type="match status" value="1"/>
</dbReference>
<name>A0A845V603_9GAMM</name>
<evidence type="ECO:0000313" key="3">
    <source>
        <dbReference type="EMBL" id="NDY96606.1"/>
    </source>
</evidence>
<dbReference type="GO" id="GO:0055086">
    <property type="term" value="P:nucleobase-containing small molecule metabolic process"/>
    <property type="evidence" value="ECO:0007669"/>
    <property type="project" value="UniProtKB-ARBA"/>
</dbReference>
<dbReference type="Proteomes" id="UP000484885">
    <property type="component" value="Unassembled WGS sequence"/>
</dbReference>
<dbReference type="Gene3D" id="3.40.140.10">
    <property type="entry name" value="Cytidine Deaminase, domain 2"/>
    <property type="match status" value="1"/>
</dbReference>
<dbReference type="GO" id="GO:0005829">
    <property type="term" value="C:cytosol"/>
    <property type="evidence" value="ECO:0007669"/>
    <property type="project" value="TreeGrafter"/>
</dbReference>
<dbReference type="PANTHER" id="PTHR11644:SF2">
    <property type="entry name" value="CYTIDINE DEAMINASE"/>
    <property type="match status" value="1"/>
</dbReference>
<dbReference type="EMBL" id="JAAGSC010000043">
    <property type="protein sequence ID" value="NDY96606.1"/>
    <property type="molecule type" value="Genomic_DNA"/>
</dbReference>
<keyword evidence="3" id="KW-0378">Hydrolase</keyword>
<dbReference type="RefSeq" id="WP_164211992.1">
    <property type="nucleotide sequence ID" value="NZ_JAAGSC010000043.1"/>
</dbReference>
<dbReference type="EC" id="3.5.4.5" evidence="3"/>
<gene>
    <name evidence="3" type="ORF">G3I74_12785</name>
</gene>
<dbReference type="CDD" id="cd01283">
    <property type="entry name" value="cytidine_deaminase"/>
    <property type="match status" value="1"/>
</dbReference>
<sequence>MTEPVLDSSSTIPSEWLERLLTARQNAYAPYSGHFVAALVVTEDGNAFCSCNVESAHYKSVCAEAGAISAMVSAGETRILEVWVLGPGPDHCPPCGDCRQRIHEFADDRTRILLINDAGTVLKIYSVAELLPEAFGGP</sequence>
<comment type="similarity">
    <text evidence="1">Belongs to the cytidine and deoxycytidylate deaminase family.</text>
</comment>
<proteinExistence type="inferred from homology"/>
<dbReference type="Pfam" id="PF00383">
    <property type="entry name" value="dCMP_cyt_deam_1"/>
    <property type="match status" value="1"/>
</dbReference>
<protein>
    <submittedName>
        <fullName evidence="3">Cytidine deaminase</fullName>
        <ecNumber evidence="3">3.5.4.5</ecNumber>
    </submittedName>
</protein>
<dbReference type="SUPFAM" id="SSF53927">
    <property type="entry name" value="Cytidine deaminase-like"/>
    <property type="match status" value="1"/>
</dbReference>
<feature type="domain" description="CMP/dCMP-type deaminase" evidence="2">
    <location>
        <begin position="11"/>
        <end position="138"/>
    </location>
</feature>
<dbReference type="NCBIfam" id="NF004064">
    <property type="entry name" value="PRK05578.1"/>
    <property type="match status" value="1"/>
</dbReference>